<feature type="transmembrane region" description="Helical" evidence="1">
    <location>
        <begin position="62"/>
        <end position="80"/>
    </location>
</feature>
<keyword evidence="1" id="KW-1133">Transmembrane helix</keyword>
<evidence type="ECO:0008006" key="4">
    <source>
        <dbReference type="Google" id="ProtNLM"/>
    </source>
</evidence>
<evidence type="ECO:0000256" key="1">
    <source>
        <dbReference type="SAM" id="Phobius"/>
    </source>
</evidence>
<reference evidence="2 3" key="1">
    <citation type="submission" date="2016-01" db="EMBL/GenBank/DDBJ databases">
        <title>Janibacter melonis strain CD11_4 genome sequencing and assembly.</title>
        <authorList>
            <person name="Nair G.R."/>
            <person name="Kaur G."/>
            <person name="Chander A.M."/>
            <person name="Mayilraj S."/>
        </authorList>
    </citation>
    <scope>NUCLEOTIDE SEQUENCE [LARGE SCALE GENOMIC DNA]</scope>
    <source>
        <strain evidence="2 3">CD11-4</strain>
    </source>
</reference>
<sequence>MSRDADAPVGTPEALRPVPTTVEGLIRQRLSDALGGIRGSLETTLPMLAFVISWSITQDRTISLGAAGVLVVVLLLARLAARSSVQFVVSGVFAAAIAAFFALRSGNAEDAFLPGILTSLAYGVAAALSVVLRWPLVGLMIGATDPAAREGDFTRWRRNPAAVRVCSRLTLVLVAVYAIRVAIMGPLYLAENVAGLTVSKVVLGWPLWAAAVALMGAMLLRGQTPIEPGDELLQEPAGPHPPR</sequence>
<keyword evidence="1" id="KW-0472">Membrane</keyword>
<feature type="transmembrane region" description="Helical" evidence="1">
    <location>
        <begin position="37"/>
        <end position="56"/>
    </location>
</feature>
<dbReference type="Proteomes" id="UP000076976">
    <property type="component" value="Unassembled WGS sequence"/>
</dbReference>
<gene>
    <name evidence="2" type="ORF">AWH69_11040</name>
</gene>
<feature type="transmembrane region" description="Helical" evidence="1">
    <location>
        <begin position="87"/>
        <end position="105"/>
    </location>
</feature>
<feature type="transmembrane region" description="Helical" evidence="1">
    <location>
        <begin position="165"/>
        <end position="189"/>
    </location>
</feature>
<dbReference type="EMBL" id="LQZG01000003">
    <property type="protein sequence ID" value="OAB86933.1"/>
    <property type="molecule type" value="Genomic_DNA"/>
</dbReference>
<dbReference type="Pfam" id="PF11361">
    <property type="entry name" value="DUF3159"/>
    <property type="match status" value="1"/>
</dbReference>
<dbReference type="InterPro" id="IPR016566">
    <property type="entry name" value="UCP010219"/>
</dbReference>
<dbReference type="RefSeq" id="WP_068275403.1">
    <property type="nucleotide sequence ID" value="NZ_LQZG01000003.1"/>
</dbReference>
<organism evidence="2 3">
    <name type="scientific">Janibacter melonis</name>
    <dbReference type="NCBI Taxonomy" id="262209"/>
    <lineage>
        <taxon>Bacteria</taxon>
        <taxon>Bacillati</taxon>
        <taxon>Actinomycetota</taxon>
        <taxon>Actinomycetes</taxon>
        <taxon>Micrococcales</taxon>
        <taxon>Intrasporangiaceae</taxon>
        <taxon>Janibacter</taxon>
    </lineage>
</organism>
<evidence type="ECO:0000313" key="2">
    <source>
        <dbReference type="EMBL" id="OAB86933.1"/>
    </source>
</evidence>
<keyword evidence="1" id="KW-0812">Transmembrane</keyword>
<accession>A0A176QB27</accession>
<comment type="caution">
    <text evidence="2">The sequence shown here is derived from an EMBL/GenBank/DDBJ whole genome shotgun (WGS) entry which is preliminary data.</text>
</comment>
<dbReference type="AlphaFoldDB" id="A0A176QB27"/>
<evidence type="ECO:0000313" key="3">
    <source>
        <dbReference type="Proteomes" id="UP000076976"/>
    </source>
</evidence>
<proteinExistence type="predicted"/>
<protein>
    <recommendedName>
        <fullName evidence="4">DUF3159 domain-containing protein</fullName>
    </recommendedName>
</protein>
<feature type="transmembrane region" description="Helical" evidence="1">
    <location>
        <begin position="201"/>
        <end position="220"/>
    </location>
</feature>
<feature type="transmembrane region" description="Helical" evidence="1">
    <location>
        <begin position="111"/>
        <end position="132"/>
    </location>
</feature>
<dbReference type="STRING" id="262209.AWH69_11040"/>
<keyword evidence="3" id="KW-1185">Reference proteome</keyword>
<name>A0A176QB27_9MICO</name>